<evidence type="ECO:0000313" key="2">
    <source>
        <dbReference type="EMBL" id="KDR67077.1"/>
    </source>
</evidence>
<proteinExistence type="predicted"/>
<dbReference type="OrthoDB" id="2621411at2759"/>
<accession>A0A067SAT4</accession>
<dbReference type="Proteomes" id="UP000027222">
    <property type="component" value="Unassembled WGS sequence"/>
</dbReference>
<gene>
    <name evidence="2" type="ORF">GALMADRAFT_147308</name>
</gene>
<feature type="region of interest" description="Disordered" evidence="1">
    <location>
        <begin position="45"/>
        <end position="64"/>
    </location>
</feature>
<reference evidence="3" key="1">
    <citation type="journal article" date="2014" name="Proc. Natl. Acad. Sci. U.S.A.">
        <title>Extensive sampling of basidiomycete genomes demonstrates inadequacy of the white-rot/brown-rot paradigm for wood decay fungi.</title>
        <authorList>
            <person name="Riley R."/>
            <person name="Salamov A.A."/>
            <person name="Brown D.W."/>
            <person name="Nagy L.G."/>
            <person name="Floudas D."/>
            <person name="Held B.W."/>
            <person name="Levasseur A."/>
            <person name="Lombard V."/>
            <person name="Morin E."/>
            <person name="Otillar R."/>
            <person name="Lindquist E.A."/>
            <person name="Sun H."/>
            <person name="LaButti K.M."/>
            <person name="Schmutz J."/>
            <person name="Jabbour D."/>
            <person name="Luo H."/>
            <person name="Baker S.E."/>
            <person name="Pisabarro A.G."/>
            <person name="Walton J.D."/>
            <person name="Blanchette R.A."/>
            <person name="Henrissat B."/>
            <person name="Martin F."/>
            <person name="Cullen D."/>
            <person name="Hibbett D.S."/>
            <person name="Grigoriev I.V."/>
        </authorList>
    </citation>
    <scope>NUCLEOTIDE SEQUENCE [LARGE SCALE GENOMIC DNA]</scope>
    <source>
        <strain evidence="3">CBS 339.88</strain>
    </source>
</reference>
<dbReference type="HOGENOM" id="CLU_2558636_0_0_1"/>
<sequence>MEAGIAGNEQWGLDVGAHQNHWAPYLSQYNHGDYMGSEMEYKRGDNFSEGSISDEEVSPLKERPRPRMIKKRKVVDFSVELEGAD</sequence>
<dbReference type="EMBL" id="KL142417">
    <property type="protein sequence ID" value="KDR67077.1"/>
    <property type="molecule type" value="Genomic_DNA"/>
</dbReference>
<protein>
    <submittedName>
        <fullName evidence="2">Uncharacterized protein</fullName>
    </submittedName>
</protein>
<evidence type="ECO:0000256" key="1">
    <source>
        <dbReference type="SAM" id="MobiDB-lite"/>
    </source>
</evidence>
<name>A0A067SAT4_GALM3</name>
<organism evidence="2 3">
    <name type="scientific">Galerina marginata (strain CBS 339.88)</name>
    <dbReference type="NCBI Taxonomy" id="685588"/>
    <lineage>
        <taxon>Eukaryota</taxon>
        <taxon>Fungi</taxon>
        <taxon>Dikarya</taxon>
        <taxon>Basidiomycota</taxon>
        <taxon>Agaricomycotina</taxon>
        <taxon>Agaricomycetes</taxon>
        <taxon>Agaricomycetidae</taxon>
        <taxon>Agaricales</taxon>
        <taxon>Agaricineae</taxon>
        <taxon>Strophariaceae</taxon>
        <taxon>Galerina</taxon>
    </lineage>
</organism>
<keyword evidence="3" id="KW-1185">Reference proteome</keyword>
<dbReference type="AlphaFoldDB" id="A0A067SAT4"/>
<evidence type="ECO:0000313" key="3">
    <source>
        <dbReference type="Proteomes" id="UP000027222"/>
    </source>
</evidence>